<dbReference type="Proteomes" id="UP001054837">
    <property type="component" value="Unassembled WGS sequence"/>
</dbReference>
<evidence type="ECO:0000313" key="2">
    <source>
        <dbReference type="Proteomes" id="UP001054837"/>
    </source>
</evidence>
<reference evidence="1 2" key="1">
    <citation type="submission" date="2021-06" db="EMBL/GenBank/DDBJ databases">
        <title>Caerostris darwini draft genome.</title>
        <authorList>
            <person name="Kono N."/>
            <person name="Arakawa K."/>
        </authorList>
    </citation>
    <scope>NUCLEOTIDE SEQUENCE [LARGE SCALE GENOMIC DNA]</scope>
</reference>
<evidence type="ECO:0000313" key="1">
    <source>
        <dbReference type="EMBL" id="GIY47261.1"/>
    </source>
</evidence>
<gene>
    <name evidence="1" type="ORF">CDAR_519601</name>
</gene>
<sequence>MHSSYHPVKFPAPEGRAVETCTALALRLPRSVAEIFIANTQIPSSFYCGISSAAEGLPRWRRLASLFFSTPSFHPRLHPRIRDFRARAGTRSGFVPIRASNQDEGGSGRDGIISVEQSAFCVHGIPFESFGFASWCLEQKFHKLNIPTESYLINSVYEYIKPVGL</sequence>
<protein>
    <submittedName>
        <fullName evidence="1">Uncharacterized protein</fullName>
    </submittedName>
</protein>
<dbReference type="AlphaFoldDB" id="A0AAV4TPA5"/>
<proteinExistence type="predicted"/>
<accession>A0AAV4TPA5</accession>
<dbReference type="EMBL" id="BPLQ01009905">
    <property type="protein sequence ID" value="GIY47261.1"/>
    <property type="molecule type" value="Genomic_DNA"/>
</dbReference>
<organism evidence="1 2">
    <name type="scientific">Caerostris darwini</name>
    <dbReference type="NCBI Taxonomy" id="1538125"/>
    <lineage>
        <taxon>Eukaryota</taxon>
        <taxon>Metazoa</taxon>
        <taxon>Ecdysozoa</taxon>
        <taxon>Arthropoda</taxon>
        <taxon>Chelicerata</taxon>
        <taxon>Arachnida</taxon>
        <taxon>Araneae</taxon>
        <taxon>Araneomorphae</taxon>
        <taxon>Entelegynae</taxon>
        <taxon>Araneoidea</taxon>
        <taxon>Araneidae</taxon>
        <taxon>Caerostris</taxon>
    </lineage>
</organism>
<keyword evidence="2" id="KW-1185">Reference proteome</keyword>
<comment type="caution">
    <text evidence="1">The sequence shown here is derived from an EMBL/GenBank/DDBJ whole genome shotgun (WGS) entry which is preliminary data.</text>
</comment>
<name>A0AAV4TPA5_9ARAC</name>